<evidence type="ECO:0000313" key="2">
    <source>
        <dbReference type="EMBL" id="SFR62622.1"/>
    </source>
</evidence>
<keyword evidence="1" id="KW-1133">Transmembrane helix</keyword>
<protein>
    <submittedName>
        <fullName evidence="2">Uncharacterized protein</fullName>
    </submittedName>
</protein>
<keyword evidence="3" id="KW-1185">Reference proteome</keyword>
<dbReference type="EMBL" id="FOYW01000001">
    <property type="protein sequence ID" value="SFR62622.1"/>
    <property type="molecule type" value="Genomic_DNA"/>
</dbReference>
<dbReference type="Proteomes" id="UP000198644">
    <property type="component" value="Unassembled WGS sequence"/>
</dbReference>
<feature type="transmembrane region" description="Helical" evidence="1">
    <location>
        <begin position="94"/>
        <end position="114"/>
    </location>
</feature>
<gene>
    <name evidence="2" type="ORF">SAMN05216203_1923</name>
</gene>
<feature type="transmembrane region" description="Helical" evidence="1">
    <location>
        <begin position="12"/>
        <end position="40"/>
    </location>
</feature>
<proteinExistence type="predicted"/>
<dbReference type="RefSeq" id="WP_092011401.1">
    <property type="nucleotide sequence ID" value="NZ_FOYW01000001.1"/>
</dbReference>
<sequence>MAEIHHMKNTWYVIGVFGVQLAVSLAFFTIYYVVFILGAASEIGQAEFHVAMVGSDSEKMMFLALPTFLVAISTLIIGFICLSRNTVEGKAFRSYVIFSNLFCLAMAILHIYIFSNSIYAAS</sequence>
<evidence type="ECO:0000313" key="3">
    <source>
        <dbReference type="Proteomes" id="UP000198644"/>
    </source>
</evidence>
<keyword evidence="1" id="KW-0472">Membrane</keyword>
<reference evidence="2 3" key="1">
    <citation type="submission" date="2016-10" db="EMBL/GenBank/DDBJ databases">
        <authorList>
            <person name="de Groot N.N."/>
        </authorList>
    </citation>
    <scope>NUCLEOTIDE SEQUENCE [LARGE SCALE GENOMIC DNA]</scope>
    <source>
        <strain evidence="2 3">CGMCC 1.9167</strain>
    </source>
</reference>
<accession>A0A1I6I7B3</accession>
<organism evidence="2 3">
    <name type="scientific">Marinobacter daqiaonensis</name>
    <dbReference type="NCBI Taxonomy" id="650891"/>
    <lineage>
        <taxon>Bacteria</taxon>
        <taxon>Pseudomonadati</taxon>
        <taxon>Pseudomonadota</taxon>
        <taxon>Gammaproteobacteria</taxon>
        <taxon>Pseudomonadales</taxon>
        <taxon>Marinobacteraceae</taxon>
        <taxon>Marinobacter</taxon>
    </lineage>
</organism>
<name>A0A1I6I7B3_9GAMM</name>
<keyword evidence="1" id="KW-0812">Transmembrane</keyword>
<feature type="transmembrane region" description="Helical" evidence="1">
    <location>
        <begin position="60"/>
        <end position="82"/>
    </location>
</feature>
<evidence type="ECO:0000256" key="1">
    <source>
        <dbReference type="SAM" id="Phobius"/>
    </source>
</evidence>
<dbReference type="AlphaFoldDB" id="A0A1I6I7B3"/>